<proteinExistence type="inferred from homology"/>
<evidence type="ECO:0000313" key="9">
    <source>
        <dbReference type="EMBL" id="KEP55643.1"/>
    </source>
</evidence>
<evidence type="ECO:0000313" key="10">
    <source>
        <dbReference type="Proteomes" id="UP000027456"/>
    </source>
</evidence>
<dbReference type="PANTHER" id="PTHR23149">
    <property type="entry name" value="G PATCH DOMAIN CONTAINING PROTEIN"/>
    <property type="match status" value="1"/>
</dbReference>
<feature type="compositionally biased region" description="Polar residues" evidence="7">
    <location>
        <begin position="308"/>
        <end position="333"/>
    </location>
</feature>
<keyword evidence="2" id="KW-0690">Ribosome biogenesis</keyword>
<feature type="compositionally biased region" description="Basic and acidic residues" evidence="7">
    <location>
        <begin position="295"/>
        <end position="304"/>
    </location>
</feature>
<dbReference type="OrthoDB" id="29523at2759"/>
<name>A0A074SFS1_9AGAM</name>
<reference evidence="9 10" key="1">
    <citation type="submission" date="2013-12" db="EMBL/GenBank/DDBJ databases">
        <authorList>
            <person name="Cubeta M."/>
            <person name="Pakala S."/>
            <person name="Fedorova N."/>
            <person name="Thomas E."/>
            <person name="Dean R."/>
            <person name="Jabaji S."/>
            <person name="Neate S."/>
            <person name="Toda T."/>
            <person name="Tavantzis S."/>
            <person name="Vilgalys R."/>
            <person name="Bharathan N."/>
            <person name="Pakala S."/>
            <person name="Losada L.S."/>
            <person name="Zafar N."/>
            <person name="Nierman W."/>
        </authorList>
    </citation>
    <scope>NUCLEOTIDE SEQUENCE [LARGE SCALE GENOMIC DNA]</scope>
    <source>
        <strain evidence="9 10">123E</strain>
    </source>
</reference>
<feature type="domain" description="G-patch" evidence="8">
    <location>
        <begin position="25"/>
        <end position="71"/>
    </location>
</feature>
<evidence type="ECO:0000256" key="5">
    <source>
        <dbReference type="ARBA" id="ARBA00038007"/>
    </source>
</evidence>
<organism evidence="9 10">
    <name type="scientific">Rhizoctonia solani 123E</name>
    <dbReference type="NCBI Taxonomy" id="1423351"/>
    <lineage>
        <taxon>Eukaryota</taxon>
        <taxon>Fungi</taxon>
        <taxon>Dikarya</taxon>
        <taxon>Basidiomycota</taxon>
        <taxon>Agaricomycotina</taxon>
        <taxon>Agaricomycetes</taxon>
        <taxon>Cantharellales</taxon>
        <taxon>Ceratobasidiaceae</taxon>
        <taxon>Rhizoctonia</taxon>
    </lineage>
</organism>
<dbReference type="AlphaFoldDB" id="A0A074SFS1"/>
<comment type="similarity">
    <text evidence="5">Belongs to the PINX1 family.</text>
</comment>
<feature type="region of interest" description="Disordered" evidence="7">
    <location>
        <begin position="93"/>
        <end position="180"/>
    </location>
</feature>
<feature type="compositionally biased region" description="Basic residues" evidence="7">
    <location>
        <begin position="422"/>
        <end position="433"/>
    </location>
</feature>
<feature type="compositionally biased region" description="Basic and acidic residues" evidence="7">
    <location>
        <begin position="101"/>
        <end position="113"/>
    </location>
</feature>
<dbReference type="Pfam" id="PF01585">
    <property type="entry name" value="G-patch"/>
    <property type="match status" value="1"/>
</dbReference>
<evidence type="ECO:0000256" key="2">
    <source>
        <dbReference type="ARBA" id="ARBA00022517"/>
    </source>
</evidence>
<feature type="region of interest" description="Disordered" evidence="7">
    <location>
        <begin position="283"/>
        <end position="433"/>
    </location>
</feature>
<evidence type="ECO:0000256" key="6">
    <source>
        <dbReference type="ARBA" id="ARBA00041961"/>
    </source>
</evidence>
<comment type="caution">
    <text evidence="9">The sequence shown here is derived from an EMBL/GenBank/DDBJ whole genome shotgun (WGS) entry which is preliminary data.</text>
</comment>
<accession>A0A074SFS1</accession>
<evidence type="ECO:0000259" key="8">
    <source>
        <dbReference type="PROSITE" id="PS50174"/>
    </source>
</evidence>
<evidence type="ECO:0000256" key="3">
    <source>
        <dbReference type="ARBA" id="ARBA00022552"/>
    </source>
</evidence>
<dbReference type="GO" id="GO:0005730">
    <property type="term" value="C:nucleolus"/>
    <property type="evidence" value="ECO:0007669"/>
    <property type="project" value="UniProtKB-SubCell"/>
</dbReference>
<evidence type="ECO:0000256" key="1">
    <source>
        <dbReference type="ARBA" id="ARBA00004604"/>
    </source>
</evidence>
<comment type="subcellular location">
    <subcellularLocation>
        <location evidence="1">Nucleus</location>
        <location evidence="1">Nucleolus</location>
    </subcellularLocation>
</comment>
<dbReference type="Proteomes" id="UP000027456">
    <property type="component" value="Unassembled WGS sequence"/>
</dbReference>
<dbReference type="PANTHER" id="PTHR23149:SF31">
    <property type="entry name" value="PROTEIN PXR1"/>
    <property type="match status" value="1"/>
</dbReference>
<evidence type="ECO:0000256" key="4">
    <source>
        <dbReference type="ARBA" id="ARBA00023242"/>
    </source>
</evidence>
<keyword evidence="4" id="KW-0539">Nucleus</keyword>
<feature type="compositionally biased region" description="Low complexity" evidence="7">
    <location>
        <begin position="209"/>
        <end position="228"/>
    </location>
</feature>
<evidence type="ECO:0000256" key="7">
    <source>
        <dbReference type="SAM" id="MobiDB-lite"/>
    </source>
</evidence>
<keyword evidence="3" id="KW-0698">rRNA processing</keyword>
<dbReference type="GO" id="GO:0003676">
    <property type="term" value="F:nucleic acid binding"/>
    <property type="evidence" value="ECO:0007669"/>
    <property type="project" value="InterPro"/>
</dbReference>
<dbReference type="InterPro" id="IPR000467">
    <property type="entry name" value="G_patch_dom"/>
</dbReference>
<dbReference type="PROSITE" id="PS50174">
    <property type="entry name" value="G_PATCH"/>
    <property type="match status" value="1"/>
</dbReference>
<gene>
    <name evidence="9" type="ORF">V565_002570</name>
</gene>
<dbReference type="GO" id="GO:0006364">
    <property type="term" value="P:rRNA processing"/>
    <property type="evidence" value="ECO:0007669"/>
    <property type="project" value="UniProtKB-KW"/>
</dbReference>
<feature type="region of interest" description="Disordered" evidence="7">
    <location>
        <begin position="192"/>
        <end position="231"/>
    </location>
</feature>
<dbReference type="EMBL" id="AZST01000003">
    <property type="protein sequence ID" value="KEP55643.1"/>
    <property type="molecule type" value="Genomic_DNA"/>
</dbReference>
<sequence length="433" mass="45969">MGLSERKVKQRIGADPRNLAWAENAAKFGHTYLAKHGWAPGAGLGVTGDGRVSHIAVAQKLDQLGIGAGRPDGPDSIAWKQAKEFEGLLERLNAASGGADGGDKEAEVVKESAEEGPTGGGDDGDETKRKEDKARRKEKKKEEKRRVKAEAAATESSGSAPSTPSTSTPESTPVAVPAPRRLAHRARFLAAKRLSGTSSTALSEILGVASTPTSTSESTPTPSTPATPRLTEIPVLDDSNRITTSSQSVADYFKNKMRQRAQATGGLAATSTAVITFEEPDVGSAARTGLGASRQDQEEIERPKGLGFTNTSMGLGFTSASTGLGYTRTASPSPTDPIPTLELHPLAPTSDNSESTKSDKEARKEKKRKRKDQADTFDVPAAEVNEAEEEERKAAKRARKEAKRAAREQQQGSAGDSADRSSKKKKKREVKED</sequence>
<feature type="compositionally biased region" description="Basic and acidic residues" evidence="7">
    <location>
        <begin position="354"/>
        <end position="364"/>
    </location>
</feature>
<dbReference type="HOGENOM" id="CLU_044872_0_0_1"/>
<dbReference type="STRING" id="1423351.A0A074SFS1"/>
<protein>
    <recommendedName>
        <fullName evidence="6">PinX1-related protein 1</fullName>
    </recommendedName>
</protein>
<keyword evidence="10" id="KW-1185">Reference proteome</keyword>
<feature type="compositionally biased region" description="Basic and acidic residues" evidence="7">
    <location>
        <begin position="126"/>
        <end position="149"/>
    </location>
</feature>
<dbReference type="InterPro" id="IPR050656">
    <property type="entry name" value="PINX1"/>
</dbReference>
<feature type="compositionally biased region" description="Low complexity" evidence="7">
    <location>
        <begin position="150"/>
        <end position="180"/>
    </location>
</feature>